<name>A0A0C3PV19_PHLG1</name>
<evidence type="ECO:0000256" key="1">
    <source>
        <dbReference type="SAM" id="MobiDB-lite"/>
    </source>
</evidence>
<dbReference type="AlphaFoldDB" id="A0A0C3PV19"/>
<evidence type="ECO:0000313" key="4">
    <source>
        <dbReference type="EMBL" id="KIP11633.1"/>
    </source>
</evidence>
<dbReference type="Proteomes" id="UP000053257">
    <property type="component" value="Unassembled WGS sequence"/>
</dbReference>
<keyword evidence="2" id="KW-1133">Transmembrane helix</keyword>
<dbReference type="OrthoDB" id="2754894at2759"/>
<sequence length="333" mass="34492">MPPRLSPLDIAVLVLALARGVASQITSANCLAGFDWTFNGRSQSPCLLAAYLDGACLSDPSQAFVDALAPDHHYTLPTSAADDCYCNTVFYSVMAACSACQDDEFLPYTTWTTNCTNTFLQTFPESVPVGTAIPAWAFLPIEPTDNLWNLTVAKAYAAENTTEITAPSASASGSSPSASSPATSASVGSSASGTPTAVAAASSKKSNTGAIVGGVVGGVGGALLLAAALLLWFRHRRAQRRPPSAQFRQPSPPPLVATPYSPESEKPLFSPVSAAFSAGAPAKLYNPDDPSTFPDAQRNVDSVYSQGNRGSAVFSAQNGYQPAGIHYSGVAEI</sequence>
<evidence type="ECO:0000256" key="2">
    <source>
        <dbReference type="SAM" id="Phobius"/>
    </source>
</evidence>
<feature type="region of interest" description="Disordered" evidence="1">
    <location>
        <begin position="166"/>
        <end position="195"/>
    </location>
</feature>
<organism evidence="4 5">
    <name type="scientific">Phlebiopsis gigantea (strain 11061_1 CR5-6)</name>
    <name type="common">White-rot fungus</name>
    <name type="synonym">Peniophora gigantea</name>
    <dbReference type="NCBI Taxonomy" id="745531"/>
    <lineage>
        <taxon>Eukaryota</taxon>
        <taxon>Fungi</taxon>
        <taxon>Dikarya</taxon>
        <taxon>Basidiomycota</taxon>
        <taxon>Agaricomycotina</taxon>
        <taxon>Agaricomycetes</taxon>
        <taxon>Polyporales</taxon>
        <taxon>Phanerochaetaceae</taxon>
        <taxon>Phlebiopsis</taxon>
    </lineage>
</organism>
<feature type="chain" id="PRO_5002168387" evidence="3">
    <location>
        <begin position="24"/>
        <end position="333"/>
    </location>
</feature>
<keyword evidence="3" id="KW-0732">Signal</keyword>
<gene>
    <name evidence="4" type="ORF">PHLGIDRAFT_33323</name>
</gene>
<feature type="signal peptide" evidence="3">
    <location>
        <begin position="1"/>
        <end position="23"/>
    </location>
</feature>
<feature type="transmembrane region" description="Helical" evidence="2">
    <location>
        <begin position="210"/>
        <end position="233"/>
    </location>
</feature>
<dbReference type="HOGENOM" id="CLU_053888_2_0_1"/>
<keyword evidence="2" id="KW-0812">Transmembrane</keyword>
<accession>A0A0C3PV19</accession>
<keyword evidence="2" id="KW-0472">Membrane</keyword>
<dbReference type="EMBL" id="KN840445">
    <property type="protein sequence ID" value="KIP11633.1"/>
    <property type="molecule type" value="Genomic_DNA"/>
</dbReference>
<evidence type="ECO:0000256" key="3">
    <source>
        <dbReference type="SAM" id="SignalP"/>
    </source>
</evidence>
<proteinExistence type="predicted"/>
<protein>
    <submittedName>
        <fullName evidence="4">Uncharacterized protein</fullName>
    </submittedName>
</protein>
<evidence type="ECO:0000313" key="5">
    <source>
        <dbReference type="Proteomes" id="UP000053257"/>
    </source>
</evidence>
<reference evidence="4 5" key="1">
    <citation type="journal article" date="2014" name="PLoS Genet.">
        <title>Analysis of the Phlebiopsis gigantea genome, transcriptome and secretome provides insight into its pioneer colonization strategies of wood.</title>
        <authorList>
            <person name="Hori C."/>
            <person name="Ishida T."/>
            <person name="Igarashi K."/>
            <person name="Samejima M."/>
            <person name="Suzuki H."/>
            <person name="Master E."/>
            <person name="Ferreira P."/>
            <person name="Ruiz-Duenas F.J."/>
            <person name="Held B."/>
            <person name="Canessa P."/>
            <person name="Larrondo L.F."/>
            <person name="Schmoll M."/>
            <person name="Druzhinina I.S."/>
            <person name="Kubicek C.P."/>
            <person name="Gaskell J.A."/>
            <person name="Kersten P."/>
            <person name="St John F."/>
            <person name="Glasner J."/>
            <person name="Sabat G."/>
            <person name="Splinter BonDurant S."/>
            <person name="Syed K."/>
            <person name="Yadav J."/>
            <person name="Mgbeahuruike A.C."/>
            <person name="Kovalchuk A."/>
            <person name="Asiegbu F.O."/>
            <person name="Lackner G."/>
            <person name="Hoffmeister D."/>
            <person name="Rencoret J."/>
            <person name="Gutierrez A."/>
            <person name="Sun H."/>
            <person name="Lindquist E."/>
            <person name="Barry K."/>
            <person name="Riley R."/>
            <person name="Grigoriev I.V."/>
            <person name="Henrissat B."/>
            <person name="Kues U."/>
            <person name="Berka R.M."/>
            <person name="Martinez A.T."/>
            <person name="Covert S.F."/>
            <person name="Blanchette R.A."/>
            <person name="Cullen D."/>
        </authorList>
    </citation>
    <scope>NUCLEOTIDE SEQUENCE [LARGE SCALE GENOMIC DNA]</scope>
    <source>
        <strain evidence="4 5">11061_1 CR5-6</strain>
    </source>
</reference>
<dbReference type="STRING" id="745531.A0A0C3PV19"/>
<keyword evidence="5" id="KW-1185">Reference proteome</keyword>